<dbReference type="Pfam" id="PF00498">
    <property type="entry name" value="FHA"/>
    <property type="match status" value="1"/>
</dbReference>
<accession>A0ABW7AZF2</accession>
<dbReference type="InterPro" id="IPR008984">
    <property type="entry name" value="SMAD_FHA_dom_sf"/>
</dbReference>
<dbReference type="Proteomes" id="UP001604267">
    <property type="component" value="Unassembled WGS sequence"/>
</dbReference>
<keyword evidence="1" id="KW-0597">Phosphoprotein</keyword>
<proteinExistence type="predicted"/>
<evidence type="ECO:0000259" key="3">
    <source>
        <dbReference type="PROSITE" id="PS50006"/>
    </source>
</evidence>
<dbReference type="SUPFAM" id="SSF49879">
    <property type="entry name" value="SMAD/FHA domain"/>
    <property type="match status" value="1"/>
</dbReference>
<protein>
    <submittedName>
        <fullName evidence="4">FHA domain-containing protein</fullName>
    </submittedName>
</protein>
<gene>
    <name evidence="4" type="ORF">ACGFZB_00210</name>
</gene>
<comment type="caution">
    <text evidence="4">The sequence shown here is derived from an EMBL/GenBank/DDBJ whole genome shotgun (WGS) entry which is preliminary data.</text>
</comment>
<dbReference type="EMBL" id="JBICYV010000001">
    <property type="protein sequence ID" value="MFG3008885.1"/>
    <property type="molecule type" value="Genomic_DNA"/>
</dbReference>
<name>A0ABW7AZF2_9ACTN</name>
<organism evidence="4 5">
    <name type="scientific">Streptomyces cinerochromogenes</name>
    <dbReference type="NCBI Taxonomy" id="66422"/>
    <lineage>
        <taxon>Bacteria</taxon>
        <taxon>Bacillati</taxon>
        <taxon>Actinomycetota</taxon>
        <taxon>Actinomycetes</taxon>
        <taxon>Kitasatosporales</taxon>
        <taxon>Streptomycetaceae</taxon>
        <taxon>Streptomyces</taxon>
    </lineage>
</organism>
<dbReference type="RefSeq" id="WP_392813701.1">
    <property type="nucleotide sequence ID" value="NZ_JBICYV010000001.1"/>
</dbReference>
<dbReference type="Gene3D" id="2.60.200.20">
    <property type="match status" value="1"/>
</dbReference>
<evidence type="ECO:0000313" key="5">
    <source>
        <dbReference type="Proteomes" id="UP001604267"/>
    </source>
</evidence>
<dbReference type="InterPro" id="IPR000253">
    <property type="entry name" value="FHA_dom"/>
</dbReference>
<evidence type="ECO:0000256" key="1">
    <source>
        <dbReference type="ARBA" id="ARBA00022553"/>
    </source>
</evidence>
<feature type="region of interest" description="Disordered" evidence="2">
    <location>
        <begin position="1"/>
        <end position="95"/>
    </location>
</feature>
<dbReference type="PROSITE" id="PS50006">
    <property type="entry name" value="FHA_DOMAIN"/>
    <property type="match status" value="1"/>
</dbReference>
<feature type="domain" description="FHA" evidence="3">
    <location>
        <begin position="157"/>
        <end position="214"/>
    </location>
</feature>
<reference evidence="4 5" key="1">
    <citation type="submission" date="2024-10" db="EMBL/GenBank/DDBJ databases">
        <title>The Natural Products Discovery Center: Release of the First 8490 Sequenced Strains for Exploring Actinobacteria Biosynthetic Diversity.</title>
        <authorList>
            <person name="Kalkreuter E."/>
            <person name="Kautsar S.A."/>
            <person name="Yang D."/>
            <person name="Bader C.D."/>
            <person name="Teijaro C.N."/>
            <person name="Fluegel L."/>
            <person name="Davis C.M."/>
            <person name="Simpson J.R."/>
            <person name="Lauterbach L."/>
            <person name="Steele A.D."/>
            <person name="Gui C."/>
            <person name="Meng S."/>
            <person name="Li G."/>
            <person name="Viehrig K."/>
            <person name="Ye F."/>
            <person name="Su P."/>
            <person name="Kiefer A.F."/>
            <person name="Nichols A."/>
            <person name="Cepeda A.J."/>
            <person name="Yan W."/>
            <person name="Fan B."/>
            <person name="Jiang Y."/>
            <person name="Adhikari A."/>
            <person name="Zheng C.-J."/>
            <person name="Schuster L."/>
            <person name="Cowan T.M."/>
            <person name="Smanski M.J."/>
            <person name="Chevrette M.G."/>
            <person name="De Carvalho L.P.S."/>
            <person name="Shen B."/>
        </authorList>
    </citation>
    <scope>NUCLEOTIDE SEQUENCE [LARGE SCALE GENOMIC DNA]</scope>
    <source>
        <strain evidence="4 5">NPDC048320</strain>
    </source>
</reference>
<feature type="compositionally biased region" description="Acidic residues" evidence="2">
    <location>
        <begin position="7"/>
        <end position="24"/>
    </location>
</feature>
<feature type="compositionally biased region" description="Acidic residues" evidence="2">
    <location>
        <begin position="53"/>
        <end position="70"/>
    </location>
</feature>
<sequence>MAGVRDWDDDDDWGGDDWGGDDWGGEARTDGDTPDTEAVAEAVAEADVHVEADADGADGDGDDDDGDDDEWGRVGRSRLLTRPASVPSPPSVGERCRDCGAVVPAGTAVCPACLTPVGAPRREAGTGRRPERLAGGALRLVFRSGGRHLVVPRGAELRLGRSSSWAPEASALLAHEETVSGRHATVLHTADGAAWVTEVAQGATNGTRLNDRVLVPDRAERLRNGDRIELGPRVGFVVRGIEDEPAGPDG</sequence>
<evidence type="ECO:0000256" key="2">
    <source>
        <dbReference type="SAM" id="MobiDB-lite"/>
    </source>
</evidence>
<keyword evidence="5" id="KW-1185">Reference proteome</keyword>
<evidence type="ECO:0000313" key="4">
    <source>
        <dbReference type="EMBL" id="MFG3008885.1"/>
    </source>
</evidence>
<dbReference type="CDD" id="cd00060">
    <property type="entry name" value="FHA"/>
    <property type="match status" value="1"/>
</dbReference>